<dbReference type="RefSeq" id="WP_219083730.1">
    <property type="nucleotide sequence ID" value="NZ_CP079216.1"/>
</dbReference>
<evidence type="ECO:0000313" key="6">
    <source>
        <dbReference type="Proteomes" id="UP000824504"/>
    </source>
</evidence>
<feature type="domain" description="HTH lacI-type" evidence="4">
    <location>
        <begin position="8"/>
        <end position="62"/>
    </location>
</feature>
<keyword evidence="1" id="KW-0805">Transcription regulation</keyword>
<sequence>MSSSRSTVTIDDVARAAGVSRAAVSKVIRNAYGVSDAMRVKVQAAITELDYRPSVAARAMRGTSYTLGIELPNITNLFFFDVTSHMTTALTGTPYELILAPVGKRGAAHHEAIQRLADRHVAGLVAFSPLVSQDWLEDFASRTPLVMIGRHDAALNYDTVVNDDALGARLVVEHLVALGHRNIAHLTIPREDQGYLPQAPHAVRAQGFLDAMAAAGLGDQARVVHARQDVEAVRAATWALLDSDNPPTAIFAGHDELALFVLQAAAERGLNSTDLSVVGYDDADISSHPLISLTTVNQSAAKFGERVARLLLERIEGRRDAVHEVIVPKLEGRGSTTAPKHR</sequence>
<keyword evidence="3" id="KW-0804">Transcription</keyword>
<keyword evidence="2" id="KW-0238">DNA-binding</keyword>
<dbReference type="PROSITE" id="PS50932">
    <property type="entry name" value="HTH_LACI_2"/>
    <property type="match status" value="1"/>
</dbReference>
<dbReference type="EMBL" id="CP079216">
    <property type="protein sequence ID" value="QXT63803.1"/>
    <property type="molecule type" value="Genomic_DNA"/>
</dbReference>
<dbReference type="PROSITE" id="PS00356">
    <property type="entry name" value="HTH_LACI_1"/>
    <property type="match status" value="1"/>
</dbReference>
<dbReference type="PANTHER" id="PTHR30146">
    <property type="entry name" value="LACI-RELATED TRANSCRIPTIONAL REPRESSOR"/>
    <property type="match status" value="1"/>
</dbReference>
<evidence type="ECO:0000256" key="3">
    <source>
        <dbReference type="ARBA" id="ARBA00023163"/>
    </source>
</evidence>
<accession>A0ABX8SKE8</accession>
<dbReference type="Pfam" id="PF00356">
    <property type="entry name" value="LacI"/>
    <property type="match status" value="1"/>
</dbReference>
<reference evidence="5 6" key="1">
    <citation type="submission" date="2021-07" db="EMBL/GenBank/DDBJ databases">
        <title>complete genome sequencing of Tessaracoccus sp.J1M15.</title>
        <authorList>
            <person name="Bae J.-W."/>
            <person name="Kim D.-y."/>
        </authorList>
    </citation>
    <scope>NUCLEOTIDE SEQUENCE [LARGE SCALE GENOMIC DNA]</scope>
    <source>
        <strain evidence="5 6">J1M15</strain>
    </source>
</reference>
<evidence type="ECO:0000256" key="1">
    <source>
        <dbReference type="ARBA" id="ARBA00023015"/>
    </source>
</evidence>
<dbReference type="InterPro" id="IPR000843">
    <property type="entry name" value="HTH_LacI"/>
</dbReference>
<gene>
    <name evidence="5" type="ORF">KDB89_04850</name>
</gene>
<dbReference type="CDD" id="cd06267">
    <property type="entry name" value="PBP1_LacI_sugar_binding-like"/>
    <property type="match status" value="1"/>
</dbReference>
<keyword evidence="6" id="KW-1185">Reference proteome</keyword>
<protein>
    <submittedName>
        <fullName evidence="5">LacI family transcriptional regulator</fullName>
    </submittedName>
</protein>
<evidence type="ECO:0000313" key="5">
    <source>
        <dbReference type="EMBL" id="QXT63803.1"/>
    </source>
</evidence>
<name>A0ABX8SKE8_9ACTN</name>
<dbReference type="InterPro" id="IPR046335">
    <property type="entry name" value="LacI/GalR-like_sensor"/>
</dbReference>
<organism evidence="5 6">
    <name type="scientific">Tessaracoccus palaemonis</name>
    <dbReference type="NCBI Taxonomy" id="2829499"/>
    <lineage>
        <taxon>Bacteria</taxon>
        <taxon>Bacillati</taxon>
        <taxon>Actinomycetota</taxon>
        <taxon>Actinomycetes</taxon>
        <taxon>Propionibacteriales</taxon>
        <taxon>Propionibacteriaceae</taxon>
        <taxon>Tessaracoccus</taxon>
    </lineage>
</organism>
<proteinExistence type="predicted"/>
<dbReference type="Pfam" id="PF13377">
    <property type="entry name" value="Peripla_BP_3"/>
    <property type="match status" value="1"/>
</dbReference>
<dbReference type="SMART" id="SM00354">
    <property type="entry name" value="HTH_LACI"/>
    <property type="match status" value="1"/>
</dbReference>
<dbReference type="Proteomes" id="UP000824504">
    <property type="component" value="Chromosome"/>
</dbReference>
<dbReference type="CDD" id="cd01392">
    <property type="entry name" value="HTH_LacI"/>
    <property type="match status" value="1"/>
</dbReference>
<dbReference type="PANTHER" id="PTHR30146:SF109">
    <property type="entry name" value="HTH-TYPE TRANSCRIPTIONAL REGULATOR GALS"/>
    <property type="match status" value="1"/>
</dbReference>
<evidence type="ECO:0000259" key="4">
    <source>
        <dbReference type="PROSITE" id="PS50932"/>
    </source>
</evidence>
<evidence type="ECO:0000256" key="2">
    <source>
        <dbReference type="ARBA" id="ARBA00023125"/>
    </source>
</evidence>